<comment type="caution">
    <text evidence="2">The sequence shown here is derived from an EMBL/GenBank/DDBJ whole genome shotgun (WGS) entry which is preliminary data.</text>
</comment>
<accession>R9AQB5</accession>
<dbReference type="Gene3D" id="3.40.50.300">
    <property type="entry name" value="P-loop containing nucleotide triphosphate hydrolases"/>
    <property type="match status" value="1"/>
</dbReference>
<dbReference type="PATRIC" id="fig|1120927.3.peg.3429"/>
<dbReference type="eggNOG" id="COG2842">
    <property type="taxonomic scope" value="Bacteria"/>
</dbReference>
<feature type="domain" description="AAA+ ATPase" evidence="1">
    <location>
        <begin position="57"/>
        <end position="218"/>
    </location>
</feature>
<evidence type="ECO:0000313" key="3">
    <source>
        <dbReference type="Proteomes" id="UP000016201"/>
    </source>
</evidence>
<gene>
    <name evidence="2" type="ORF">I593_03519</name>
</gene>
<evidence type="ECO:0000259" key="1">
    <source>
        <dbReference type="SMART" id="SM00382"/>
    </source>
</evidence>
<dbReference type="SUPFAM" id="SSF52540">
    <property type="entry name" value="P-loop containing nucleoside triphosphate hydrolases"/>
    <property type="match status" value="1"/>
</dbReference>
<evidence type="ECO:0000313" key="2">
    <source>
        <dbReference type="EMBL" id="EOR04434.1"/>
    </source>
</evidence>
<sequence length="308" mass="35348">MTMQKYEHLAEDVLEVMSLSDSDRINTLFSDRWIGYKKAVTILDTLTDILNRPRKLRPECLLIVGDSNMGKTTIIHEFTKQHYTKTVNDIDMELLSVKKPVLTILAPAKANVKELYINILDHFFVPFRPTDPEAKLRNQAVHLMRKYETKMLIIDEIHNCLTGSTKLLSEVMNTLKNLSNDLSLNIVGVGTREAVTILHTDAQYASRFDVAMLPKWELNQDFLRLLLSYVRLLPLKKRSDLASQRLATLIFEISGGNFGDLNRLLIECAKEAIVQGDEEITEEIVHKFKWLKPTEGMRNIRNLNLNVV</sequence>
<dbReference type="InterPro" id="IPR003593">
    <property type="entry name" value="AAA+_ATPase"/>
</dbReference>
<keyword evidence="3" id="KW-1185">Reference proteome</keyword>
<dbReference type="InterPro" id="IPR027417">
    <property type="entry name" value="P-loop_NTPase"/>
</dbReference>
<dbReference type="EMBL" id="AQFM01000044">
    <property type="protein sequence ID" value="EOR04434.1"/>
    <property type="molecule type" value="Genomic_DNA"/>
</dbReference>
<reference evidence="2 3" key="1">
    <citation type="submission" date="2013-03" db="EMBL/GenBank/DDBJ databases">
        <title>The Genome Sequence of Acinetobacter tandoii CIP 107469.</title>
        <authorList>
            <consortium name="The Broad Institute Genome Sequencing Platform"/>
            <consortium name="The Broad Institute Genome Sequencing Center for Infectious Disease"/>
            <person name="Cerqueira G."/>
            <person name="Feldgarden M."/>
            <person name="Courvalin P."/>
            <person name="Perichon B."/>
            <person name="Grillot-Courvalin C."/>
            <person name="Clermont D."/>
            <person name="Rocha E."/>
            <person name="Yoon E.-J."/>
            <person name="Nemec A."/>
            <person name="Walker B."/>
            <person name="Young S.K."/>
            <person name="Zeng Q."/>
            <person name="Gargeya S."/>
            <person name="Fitzgerald M."/>
            <person name="Haas B."/>
            <person name="Abouelleil A."/>
            <person name="Alvarado L."/>
            <person name="Arachchi H.M."/>
            <person name="Berlin A.M."/>
            <person name="Chapman S.B."/>
            <person name="Dewar J."/>
            <person name="Goldberg J."/>
            <person name="Griggs A."/>
            <person name="Gujja S."/>
            <person name="Hansen M."/>
            <person name="Howarth C."/>
            <person name="Imamovic A."/>
            <person name="Larimer J."/>
            <person name="McCowan C."/>
            <person name="Murphy C."/>
            <person name="Neiman D."/>
            <person name="Pearson M."/>
            <person name="Priest M."/>
            <person name="Roberts A."/>
            <person name="Saif S."/>
            <person name="Shea T."/>
            <person name="Sisk P."/>
            <person name="Sykes S."/>
            <person name="Wortman J."/>
            <person name="Nusbaum C."/>
            <person name="Birren B."/>
        </authorList>
    </citation>
    <scope>NUCLEOTIDE SEQUENCE [LARGE SCALE GENOMIC DNA]</scope>
    <source>
        <strain evidence="2 3">CIP 107469</strain>
    </source>
</reference>
<name>R9AQB5_9GAMM</name>
<dbReference type="Pfam" id="PF05621">
    <property type="entry name" value="TniB"/>
    <property type="match status" value="1"/>
</dbReference>
<proteinExistence type="predicted"/>
<organism evidence="2 3">
    <name type="scientific">Acinetobacter tandoii DSM 14970 = CIP 107469</name>
    <dbReference type="NCBI Taxonomy" id="1120927"/>
    <lineage>
        <taxon>Bacteria</taxon>
        <taxon>Pseudomonadati</taxon>
        <taxon>Pseudomonadota</taxon>
        <taxon>Gammaproteobacteria</taxon>
        <taxon>Moraxellales</taxon>
        <taxon>Moraxellaceae</taxon>
        <taxon>Acinetobacter</taxon>
    </lineage>
</organism>
<dbReference type="AlphaFoldDB" id="R9AQB5"/>
<dbReference type="SMART" id="SM00382">
    <property type="entry name" value="AAA"/>
    <property type="match status" value="1"/>
</dbReference>
<dbReference type="Proteomes" id="UP000016201">
    <property type="component" value="Unassembled WGS sequence"/>
</dbReference>
<protein>
    <recommendedName>
        <fullName evidence="1">AAA+ ATPase domain-containing protein</fullName>
    </recommendedName>
</protein>
<dbReference type="InterPro" id="IPR008868">
    <property type="entry name" value="TniB"/>
</dbReference>